<dbReference type="SUPFAM" id="SSF53649">
    <property type="entry name" value="Alkaline phosphatase-like"/>
    <property type="match status" value="1"/>
</dbReference>
<gene>
    <name evidence="4" type="ORF">ACFQJ6_16140</name>
</gene>
<proteinExistence type="predicted"/>
<feature type="domain" description="Spore protein YkvP/CgeB glycosyl transferase-like" evidence="3">
    <location>
        <begin position="660"/>
        <end position="791"/>
    </location>
</feature>
<dbReference type="InterPro" id="IPR052701">
    <property type="entry name" value="GAG_Ulvan_Degrading_Sulfatases"/>
</dbReference>
<protein>
    <submittedName>
        <fullName evidence="4">Sulfatase-like hydrolase/transferase</fullName>
    </submittedName>
</protein>
<evidence type="ECO:0000313" key="5">
    <source>
        <dbReference type="Proteomes" id="UP001596407"/>
    </source>
</evidence>
<dbReference type="RefSeq" id="WP_382210042.1">
    <property type="nucleotide sequence ID" value="NZ_JBHSZH010000005.1"/>
</dbReference>
<dbReference type="InterPro" id="IPR017850">
    <property type="entry name" value="Alkaline_phosphatase_core_sf"/>
</dbReference>
<dbReference type="EMBL" id="JBHSZH010000005">
    <property type="protein sequence ID" value="MFC7081411.1"/>
    <property type="molecule type" value="Genomic_DNA"/>
</dbReference>
<evidence type="ECO:0000259" key="2">
    <source>
        <dbReference type="Pfam" id="PF13439"/>
    </source>
</evidence>
<evidence type="ECO:0000259" key="1">
    <source>
        <dbReference type="Pfam" id="PF00884"/>
    </source>
</evidence>
<reference evidence="4 5" key="1">
    <citation type="journal article" date="2019" name="Int. J. Syst. Evol. Microbiol.">
        <title>The Global Catalogue of Microorganisms (GCM) 10K type strain sequencing project: providing services to taxonomists for standard genome sequencing and annotation.</title>
        <authorList>
            <consortium name="The Broad Institute Genomics Platform"/>
            <consortium name="The Broad Institute Genome Sequencing Center for Infectious Disease"/>
            <person name="Wu L."/>
            <person name="Ma J."/>
        </authorList>
    </citation>
    <scope>NUCLEOTIDE SEQUENCE [LARGE SCALE GENOMIC DNA]</scope>
    <source>
        <strain evidence="4 5">DT72</strain>
    </source>
</reference>
<dbReference type="Pfam" id="PF00884">
    <property type="entry name" value="Sulfatase"/>
    <property type="match status" value="1"/>
</dbReference>
<dbReference type="CDD" id="cd16148">
    <property type="entry name" value="sulfatase_like"/>
    <property type="match status" value="1"/>
</dbReference>
<dbReference type="Gene3D" id="3.40.720.10">
    <property type="entry name" value="Alkaline Phosphatase, subunit A"/>
    <property type="match status" value="1"/>
</dbReference>
<organism evidence="4 5">
    <name type="scientific">Halorussus caseinilyticus</name>
    <dbReference type="NCBI Taxonomy" id="3034025"/>
    <lineage>
        <taxon>Archaea</taxon>
        <taxon>Methanobacteriati</taxon>
        <taxon>Methanobacteriota</taxon>
        <taxon>Stenosarchaea group</taxon>
        <taxon>Halobacteria</taxon>
        <taxon>Halobacteriales</taxon>
        <taxon>Haladaptataceae</taxon>
        <taxon>Halorussus</taxon>
    </lineage>
</organism>
<keyword evidence="5" id="KW-1185">Reference proteome</keyword>
<sequence length="803" mass="87435">MTDRESIVLVTIDSLRADHCGFAGYDRDTTPTLDSLVDEGLSFENAVAPGPATPESMPVMFTGDWPVERGGGGEADGESESGLAARRERIRAHMEARETLAERMSALGYRTAAFTPNPFTSRHFGFDAGFEHFEDFMGDSRATGGLYERIFEGFVKGSGASSLARVLLNFWQGEEVFKPWETYYDEAVSWAESADEPYFLWVFLMDAHNPYMAGEGYRSQSRWKSFHANYRFWRESHDTPFDPAVHDRLVTAYDDSVRYADACLARLREDLDATLVVTGDHGEAFGEHGTYGHEPHLYAENVHVPLVVAGGRDESEAGSERDTGRETVSRPVSLSALPDLVEGVATDADLSELGENWVFSETEQGDRTAVRGKDWTYLRHGRGDSADGDELYVGDEDGETDSPDLREVGERLVARRLGDGRERQRVADAAADIAGGTVRICVAHGGDVTEPSGGTDRITALASGLSERGHDVTLVVPEGEGEFPDRLDSVRIEAVATDGFGRGTGVGRALAVAWRAKRVAAERDAIVQFAHSSLAGFATLVGCEGYVLDMHDLAFARFDHTDSALAPLLERGVSWLERRGVRKARHVVVVSEYMAEFVTEQWGVPDSSVSVLPNGFFEERRDRFAGTETVPGRVVFLGTLHPKVDVDALRETARLDEVDELVVVGDGALREELDAAADELDALRTTGRLPDAEAFDLVASASVVVNPQEPSALQAASSPVKLFYYASLGVPMVVTAGPDPAEQFAAAGGAELVESGESFADRVAAVLRDDDRREEMAARAAEAAEGTEWTARAGRLENIYLEL</sequence>
<name>A0ABD5WRU8_9EURY</name>
<accession>A0ABD5WRU8</accession>
<dbReference type="InterPro" id="IPR028098">
    <property type="entry name" value="Glyco_trans_4-like_N"/>
</dbReference>
<dbReference type="Proteomes" id="UP001596407">
    <property type="component" value="Unassembled WGS sequence"/>
</dbReference>
<dbReference type="SUPFAM" id="SSF53756">
    <property type="entry name" value="UDP-Glycosyltransferase/glycogen phosphorylase"/>
    <property type="match status" value="1"/>
</dbReference>
<comment type="caution">
    <text evidence="4">The sequence shown here is derived from an EMBL/GenBank/DDBJ whole genome shotgun (WGS) entry which is preliminary data.</text>
</comment>
<dbReference type="InterPro" id="IPR000917">
    <property type="entry name" value="Sulfatase_N"/>
</dbReference>
<dbReference type="Pfam" id="PF13524">
    <property type="entry name" value="Glyco_trans_1_2"/>
    <property type="match status" value="1"/>
</dbReference>
<feature type="domain" description="Sulfatase N-terminal" evidence="1">
    <location>
        <begin position="7"/>
        <end position="326"/>
    </location>
</feature>
<dbReference type="InterPro" id="IPR055259">
    <property type="entry name" value="YkvP/CgeB_Glyco_trans-like"/>
</dbReference>
<dbReference type="Gene3D" id="3.40.50.2000">
    <property type="entry name" value="Glycogen Phosphorylase B"/>
    <property type="match status" value="2"/>
</dbReference>
<dbReference type="PANTHER" id="PTHR43751">
    <property type="entry name" value="SULFATASE"/>
    <property type="match status" value="1"/>
</dbReference>
<evidence type="ECO:0000259" key="3">
    <source>
        <dbReference type="Pfam" id="PF13524"/>
    </source>
</evidence>
<dbReference type="PANTHER" id="PTHR43751:SF3">
    <property type="entry name" value="SULFATASE N-TERMINAL DOMAIN-CONTAINING PROTEIN"/>
    <property type="match status" value="1"/>
</dbReference>
<dbReference type="Pfam" id="PF13439">
    <property type="entry name" value="Glyco_transf_4"/>
    <property type="match status" value="1"/>
</dbReference>
<dbReference type="AlphaFoldDB" id="A0ABD5WRU8"/>
<feature type="domain" description="Glycosyltransferase subfamily 4-like N-terminal" evidence="2">
    <location>
        <begin position="453"/>
        <end position="616"/>
    </location>
</feature>
<evidence type="ECO:0000313" key="4">
    <source>
        <dbReference type="EMBL" id="MFC7081411.1"/>
    </source>
</evidence>